<feature type="domain" description="HTH cro/C1-type" evidence="1">
    <location>
        <begin position="8"/>
        <end position="63"/>
    </location>
</feature>
<organism evidence="2 3">
    <name type="scientific">Alteribacillus persepolensis</name>
    <dbReference type="NCBI Taxonomy" id="568899"/>
    <lineage>
        <taxon>Bacteria</taxon>
        <taxon>Bacillati</taxon>
        <taxon>Bacillota</taxon>
        <taxon>Bacilli</taxon>
        <taxon>Bacillales</taxon>
        <taxon>Bacillaceae</taxon>
        <taxon>Alteribacillus</taxon>
    </lineage>
</organism>
<dbReference type="Proteomes" id="UP000199163">
    <property type="component" value="Unassembled WGS sequence"/>
</dbReference>
<sequence length="71" mass="7825">MIVAKLNLLNLLAEKDVTPQELQNKTGLDARTIRKMLDGNVKTLSFDVVARICTALDCGVEELIVIKKQTA</sequence>
<dbReference type="STRING" id="568899.SAMN05192534_12329"/>
<dbReference type="GO" id="GO:0003677">
    <property type="term" value="F:DNA binding"/>
    <property type="evidence" value="ECO:0007669"/>
    <property type="project" value="InterPro"/>
</dbReference>
<reference evidence="2 3" key="1">
    <citation type="submission" date="2016-10" db="EMBL/GenBank/DDBJ databases">
        <authorList>
            <person name="de Groot N.N."/>
        </authorList>
    </citation>
    <scope>NUCLEOTIDE SEQUENCE [LARGE SCALE GENOMIC DNA]</scope>
    <source>
        <strain evidence="2 3">DSM 21632</strain>
    </source>
</reference>
<dbReference type="SMART" id="SM00530">
    <property type="entry name" value="HTH_XRE"/>
    <property type="match status" value="1"/>
</dbReference>
<accession>A0A1G8I7X2</accession>
<proteinExistence type="predicted"/>
<dbReference type="Gene3D" id="1.10.260.40">
    <property type="entry name" value="lambda repressor-like DNA-binding domains"/>
    <property type="match status" value="1"/>
</dbReference>
<dbReference type="Pfam" id="PF13443">
    <property type="entry name" value="HTH_26"/>
    <property type="match status" value="1"/>
</dbReference>
<dbReference type="SUPFAM" id="SSF47413">
    <property type="entry name" value="lambda repressor-like DNA-binding domains"/>
    <property type="match status" value="1"/>
</dbReference>
<evidence type="ECO:0000313" key="3">
    <source>
        <dbReference type="Proteomes" id="UP000199163"/>
    </source>
</evidence>
<dbReference type="InterPro" id="IPR010982">
    <property type="entry name" value="Lambda_DNA-bd_dom_sf"/>
</dbReference>
<dbReference type="PROSITE" id="PS50943">
    <property type="entry name" value="HTH_CROC1"/>
    <property type="match status" value="1"/>
</dbReference>
<dbReference type="AlphaFoldDB" id="A0A1G8I7X2"/>
<evidence type="ECO:0000259" key="1">
    <source>
        <dbReference type="PROSITE" id="PS50943"/>
    </source>
</evidence>
<dbReference type="EMBL" id="FNDK01000023">
    <property type="protein sequence ID" value="SDI14932.1"/>
    <property type="molecule type" value="Genomic_DNA"/>
</dbReference>
<evidence type="ECO:0000313" key="2">
    <source>
        <dbReference type="EMBL" id="SDI14932.1"/>
    </source>
</evidence>
<protein>
    <submittedName>
        <fullName evidence="2">Putative transcriptional regulator</fullName>
    </submittedName>
</protein>
<dbReference type="RefSeq" id="WP_175487538.1">
    <property type="nucleotide sequence ID" value="NZ_FNDK01000023.1"/>
</dbReference>
<gene>
    <name evidence="2" type="ORF">SAMN05192534_12329</name>
</gene>
<dbReference type="InterPro" id="IPR001387">
    <property type="entry name" value="Cro/C1-type_HTH"/>
</dbReference>
<keyword evidence="3" id="KW-1185">Reference proteome</keyword>
<name>A0A1G8I7X2_9BACI</name>